<organism evidence="5 6">
    <name type="scientific">Dyella telluris</name>
    <dbReference type="NCBI Taxonomy" id="2763498"/>
    <lineage>
        <taxon>Bacteria</taxon>
        <taxon>Pseudomonadati</taxon>
        <taxon>Pseudomonadota</taxon>
        <taxon>Gammaproteobacteria</taxon>
        <taxon>Lysobacterales</taxon>
        <taxon>Rhodanobacteraceae</taxon>
        <taxon>Dyella</taxon>
    </lineage>
</organism>
<accession>A0A7G8Q3A9</accession>
<dbReference type="PROSITE" id="PS01124">
    <property type="entry name" value="HTH_ARAC_FAMILY_2"/>
    <property type="match status" value="1"/>
</dbReference>
<reference evidence="5 6" key="1">
    <citation type="submission" date="2020-08" db="EMBL/GenBank/DDBJ databases">
        <title>Dyella sp. G9 isolated from forest soil.</title>
        <authorList>
            <person name="Fu J."/>
            <person name="Qiu L."/>
        </authorList>
    </citation>
    <scope>NUCLEOTIDE SEQUENCE [LARGE SCALE GENOMIC DNA]</scope>
    <source>
        <strain evidence="5 6">G9</strain>
    </source>
</reference>
<evidence type="ECO:0000259" key="4">
    <source>
        <dbReference type="PROSITE" id="PS01124"/>
    </source>
</evidence>
<dbReference type="RefSeq" id="WP_187056729.1">
    <property type="nucleotide sequence ID" value="NZ_CP060412.1"/>
</dbReference>
<evidence type="ECO:0000313" key="6">
    <source>
        <dbReference type="Proteomes" id="UP000515873"/>
    </source>
</evidence>
<dbReference type="PANTHER" id="PTHR46796">
    <property type="entry name" value="HTH-TYPE TRANSCRIPTIONAL ACTIVATOR RHAS-RELATED"/>
    <property type="match status" value="1"/>
</dbReference>
<gene>
    <name evidence="5" type="ORF">H8F01_19815</name>
</gene>
<dbReference type="InterPro" id="IPR018062">
    <property type="entry name" value="HTH_AraC-typ_CS"/>
</dbReference>
<keyword evidence="3" id="KW-0804">Transcription</keyword>
<dbReference type="Proteomes" id="UP000515873">
    <property type="component" value="Chromosome"/>
</dbReference>
<sequence>MRGRLVNRITGLKFDEFETTMRGVRGHYIPVGSSTRDWQMHHVPLVDMDIMVGQNGGGAIYEGACHAGNFGLFIPLSEPGSLAVNGEQAGTTTLSWLVPEREFRVYNSDVFSWIGVSVAGETVHQWLDLTHEDFRPDLHSHRIGAVEGALMRRLQDIIQRMAGASDTGNATMDDASQAMLHAQLSWAIYEAVQSAGGARSAAQGRPRLSRGVVLGRALQWLETTDSDSIYMTDLCKVAGVSSRTLHAVFMESFGVSPYRFLVLKRLRKIHDALKQAGPGDTVAGVCRRFGVWDFGRFSDVYRRVYGVLPSGVIASNRRAHPSH</sequence>
<proteinExistence type="predicted"/>
<dbReference type="PANTHER" id="PTHR46796:SF12">
    <property type="entry name" value="HTH-TYPE DNA-BINDING TRANSCRIPTIONAL ACTIVATOR EUTR"/>
    <property type="match status" value="1"/>
</dbReference>
<keyword evidence="2" id="KW-0238">DNA-binding</keyword>
<dbReference type="EMBL" id="CP060412">
    <property type="protein sequence ID" value="QNK01267.1"/>
    <property type="molecule type" value="Genomic_DNA"/>
</dbReference>
<keyword evidence="6" id="KW-1185">Reference proteome</keyword>
<dbReference type="GO" id="GO:0043565">
    <property type="term" value="F:sequence-specific DNA binding"/>
    <property type="evidence" value="ECO:0007669"/>
    <property type="project" value="InterPro"/>
</dbReference>
<feature type="domain" description="HTH araC/xylS-type" evidence="4">
    <location>
        <begin position="215"/>
        <end position="315"/>
    </location>
</feature>
<dbReference type="Gene3D" id="1.10.10.60">
    <property type="entry name" value="Homeodomain-like"/>
    <property type="match status" value="1"/>
</dbReference>
<dbReference type="KEGG" id="dtl:H8F01_19815"/>
<name>A0A7G8Q3A9_9GAMM</name>
<dbReference type="InterPro" id="IPR009057">
    <property type="entry name" value="Homeodomain-like_sf"/>
</dbReference>
<dbReference type="AlphaFoldDB" id="A0A7G8Q3A9"/>
<dbReference type="Pfam" id="PF12833">
    <property type="entry name" value="HTH_18"/>
    <property type="match status" value="1"/>
</dbReference>
<dbReference type="InterPro" id="IPR050204">
    <property type="entry name" value="AraC_XylS_family_regulators"/>
</dbReference>
<evidence type="ECO:0000256" key="2">
    <source>
        <dbReference type="ARBA" id="ARBA00023125"/>
    </source>
</evidence>
<dbReference type="InterPro" id="IPR018060">
    <property type="entry name" value="HTH_AraC"/>
</dbReference>
<evidence type="ECO:0000256" key="3">
    <source>
        <dbReference type="ARBA" id="ARBA00023163"/>
    </source>
</evidence>
<keyword evidence="1" id="KW-0805">Transcription regulation</keyword>
<dbReference type="PROSITE" id="PS00041">
    <property type="entry name" value="HTH_ARAC_FAMILY_1"/>
    <property type="match status" value="1"/>
</dbReference>
<dbReference type="GO" id="GO:0003700">
    <property type="term" value="F:DNA-binding transcription factor activity"/>
    <property type="evidence" value="ECO:0007669"/>
    <property type="project" value="InterPro"/>
</dbReference>
<dbReference type="SMART" id="SM00342">
    <property type="entry name" value="HTH_ARAC"/>
    <property type="match status" value="1"/>
</dbReference>
<dbReference type="SUPFAM" id="SSF46689">
    <property type="entry name" value="Homeodomain-like"/>
    <property type="match status" value="1"/>
</dbReference>
<protein>
    <submittedName>
        <fullName evidence="5">Helix-turn-helix domain-containing protein</fullName>
    </submittedName>
</protein>
<evidence type="ECO:0000313" key="5">
    <source>
        <dbReference type="EMBL" id="QNK01267.1"/>
    </source>
</evidence>
<evidence type="ECO:0000256" key="1">
    <source>
        <dbReference type="ARBA" id="ARBA00023015"/>
    </source>
</evidence>